<evidence type="ECO:0000313" key="2">
    <source>
        <dbReference type="Proteomes" id="UP000824890"/>
    </source>
</evidence>
<organism evidence="1 2">
    <name type="scientific">Brassica napus</name>
    <name type="common">Rape</name>
    <dbReference type="NCBI Taxonomy" id="3708"/>
    <lineage>
        <taxon>Eukaryota</taxon>
        <taxon>Viridiplantae</taxon>
        <taxon>Streptophyta</taxon>
        <taxon>Embryophyta</taxon>
        <taxon>Tracheophyta</taxon>
        <taxon>Spermatophyta</taxon>
        <taxon>Magnoliopsida</taxon>
        <taxon>eudicotyledons</taxon>
        <taxon>Gunneridae</taxon>
        <taxon>Pentapetalae</taxon>
        <taxon>rosids</taxon>
        <taxon>malvids</taxon>
        <taxon>Brassicales</taxon>
        <taxon>Brassicaceae</taxon>
        <taxon>Brassiceae</taxon>
        <taxon>Brassica</taxon>
    </lineage>
</organism>
<keyword evidence="2" id="KW-1185">Reference proteome</keyword>
<dbReference type="EMBL" id="JAGKQM010002724">
    <property type="protein sequence ID" value="KAH0847866.1"/>
    <property type="molecule type" value="Genomic_DNA"/>
</dbReference>
<reference evidence="1 2" key="1">
    <citation type="submission" date="2021-05" db="EMBL/GenBank/DDBJ databases">
        <title>Genome Assembly of Synthetic Allotetraploid Brassica napus Reveals Homoeologous Exchanges between Subgenomes.</title>
        <authorList>
            <person name="Davis J.T."/>
        </authorList>
    </citation>
    <scope>NUCLEOTIDE SEQUENCE [LARGE SCALE GENOMIC DNA]</scope>
    <source>
        <strain evidence="2">cv. Da-Ae</strain>
        <tissue evidence="1">Seedling</tissue>
    </source>
</reference>
<evidence type="ECO:0000313" key="1">
    <source>
        <dbReference type="EMBL" id="KAH0847866.1"/>
    </source>
</evidence>
<sequence>MVCVFMNGHAKKKLRGIEEHRKKMRGEVRRRKINLTSTTDQVHRVKKQCCFGAMELLLADGVPFQKSYFKCSRCKSTLQATQLRYVLKQRDRNLQWRRQIFVSLN</sequence>
<dbReference type="Proteomes" id="UP000824890">
    <property type="component" value="Unassembled WGS sequence"/>
</dbReference>
<name>A0ABQ7WYZ7_BRANA</name>
<proteinExistence type="predicted"/>
<comment type="caution">
    <text evidence="1">The sequence shown here is derived from an EMBL/GenBank/DDBJ whole genome shotgun (WGS) entry which is preliminary data.</text>
</comment>
<accession>A0ABQ7WYZ7</accession>
<gene>
    <name evidence="1" type="ORF">HID58_091658</name>
</gene>
<protein>
    <recommendedName>
        <fullName evidence="3">SBP-type domain-containing protein</fullName>
    </recommendedName>
</protein>
<evidence type="ECO:0008006" key="3">
    <source>
        <dbReference type="Google" id="ProtNLM"/>
    </source>
</evidence>